<keyword evidence="6" id="KW-0547">Nucleotide-binding</keyword>
<evidence type="ECO:0000313" key="14">
    <source>
        <dbReference type="Proteomes" id="UP000219329"/>
    </source>
</evidence>
<dbReference type="InterPro" id="IPR049577">
    <property type="entry name" value="GMPP_N"/>
</dbReference>
<dbReference type="SUPFAM" id="SSF53448">
    <property type="entry name" value="Nucleotide-diphospho-sugar transferases"/>
    <property type="match status" value="1"/>
</dbReference>
<feature type="domain" description="MannoseP isomerase/GMP-like beta-helix" evidence="12">
    <location>
        <begin position="302"/>
        <end position="348"/>
    </location>
</feature>
<name>A0A2A5WCK2_9GAMM</name>
<dbReference type="GO" id="GO:0000271">
    <property type="term" value="P:polysaccharide biosynthetic process"/>
    <property type="evidence" value="ECO:0007669"/>
    <property type="project" value="InterPro"/>
</dbReference>
<dbReference type="GO" id="GO:0016853">
    <property type="term" value="F:isomerase activity"/>
    <property type="evidence" value="ECO:0007669"/>
    <property type="project" value="UniProtKB-KW"/>
</dbReference>
<dbReference type="InterPro" id="IPR014710">
    <property type="entry name" value="RmlC-like_jellyroll"/>
</dbReference>
<evidence type="ECO:0000256" key="2">
    <source>
        <dbReference type="ARBA" id="ARBA00006115"/>
    </source>
</evidence>
<evidence type="ECO:0000256" key="5">
    <source>
        <dbReference type="ARBA" id="ARBA00022695"/>
    </source>
</evidence>
<comment type="caution">
    <text evidence="13">The sequence shown here is derived from an EMBL/GenBank/DDBJ whole genome shotgun (WGS) entry which is preliminary data.</text>
</comment>
<keyword evidence="5 13" id="KW-0548">Nucleotidyltransferase</keyword>
<dbReference type="PANTHER" id="PTHR46390">
    <property type="entry name" value="MANNOSE-1-PHOSPHATE GUANYLYLTRANSFERASE"/>
    <property type="match status" value="1"/>
</dbReference>
<evidence type="ECO:0000259" key="11">
    <source>
        <dbReference type="Pfam" id="PF01050"/>
    </source>
</evidence>
<dbReference type="NCBIfam" id="TIGR01479">
    <property type="entry name" value="GMP_PMI"/>
    <property type="match status" value="1"/>
</dbReference>
<dbReference type="Pfam" id="PF00483">
    <property type="entry name" value="NTP_transferase"/>
    <property type="match status" value="1"/>
</dbReference>
<evidence type="ECO:0000259" key="10">
    <source>
        <dbReference type="Pfam" id="PF00483"/>
    </source>
</evidence>
<proteinExistence type="inferred from homology"/>
<dbReference type="InterPro" id="IPR005835">
    <property type="entry name" value="NTP_transferase_dom"/>
</dbReference>
<dbReference type="InterPro" id="IPR001538">
    <property type="entry name" value="Man6P_isomerase-2_C"/>
</dbReference>
<dbReference type="CDD" id="cd02509">
    <property type="entry name" value="GDP-M1P_Guanylyltransferase"/>
    <property type="match status" value="1"/>
</dbReference>
<dbReference type="FunFam" id="2.60.120.10:FF:000032">
    <property type="entry name" value="Mannose-1-phosphate guanylyltransferase/mannose-6-phosphate isomerase"/>
    <property type="match status" value="1"/>
</dbReference>
<dbReference type="InterPro" id="IPR006375">
    <property type="entry name" value="Man1P_GuaTrfase/Man6P_Isoase"/>
</dbReference>
<dbReference type="Gene3D" id="2.60.120.10">
    <property type="entry name" value="Jelly Rolls"/>
    <property type="match status" value="1"/>
</dbReference>
<evidence type="ECO:0000313" key="13">
    <source>
        <dbReference type="EMBL" id="PDH34063.1"/>
    </source>
</evidence>
<dbReference type="InterPro" id="IPR011051">
    <property type="entry name" value="RmlC_Cupin_sf"/>
</dbReference>
<accession>A0A2A5WCK2</accession>
<comment type="similarity">
    <text evidence="2 9">Belongs to the mannose-6-phosphate isomerase type 2 family.</text>
</comment>
<dbReference type="Pfam" id="PF22640">
    <property type="entry name" value="ManC_GMP_beta-helix"/>
    <property type="match status" value="1"/>
</dbReference>
<evidence type="ECO:0000256" key="6">
    <source>
        <dbReference type="ARBA" id="ARBA00022741"/>
    </source>
</evidence>
<dbReference type="AlphaFoldDB" id="A0A2A5WCK2"/>
<feature type="domain" description="Mannose-6-phosphate isomerase type II C-terminal" evidence="11">
    <location>
        <begin position="352"/>
        <end position="466"/>
    </location>
</feature>
<evidence type="ECO:0000256" key="9">
    <source>
        <dbReference type="RuleBase" id="RU004190"/>
    </source>
</evidence>
<dbReference type="EC" id="2.7.7.13" evidence="3"/>
<gene>
    <name evidence="13" type="ORF">CNF02_06825</name>
</gene>
<evidence type="ECO:0000256" key="4">
    <source>
        <dbReference type="ARBA" id="ARBA00022679"/>
    </source>
</evidence>
<dbReference type="Pfam" id="PF01050">
    <property type="entry name" value="MannoseP_isomer"/>
    <property type="match status" value="1"/>
</dbReference>
<comment type="catalytic activity">
    <reaction evidence="8">
        <text>alpha-D-mannose 1-phosphate + GTP + H(+) = GDP-alpha-D-mannose + diphosphate</text>
        <dbReference type="Rhea" id="RHEA:15229"/>
        <dbReference type="ChEBI" id="CHEBI:15378"/>
        <dbReference type="ChEBI" id="CHEBI:33019"/>
        <dbReference type="ChEBI" id="CHEBI:37565"/>
        <dbReference type="ChEBI" id="CHEBI:57527"/>
        <dbReference type="ChEBI" id="CHEBI:58409"/>
        <dbReference type="EC" id="2.7.7.13"/>
    </reaction>
</comment>
<dbReference type="CDD" id="cd02213">
    <property type="entry name" value="cupin_PMI_typeII_C"/>
    <property type="match status" value="1"/>
</dbReference>
<dbReference type="InterPro" id="IPR029044">
    <property type="entry name" value="Nucleotide-diphossugar_trans"/>
</dbReference>
<feature type="domain" description="Nucleotidyl transferase" evidence="10">
    <location>
        <begin position="4"/>
        <end position="287"/>
    </location>
</feature>
<dbReference type="FunFam" id="3.90.550.10:FF:000046">
    <property type="entry name" value="Mannose-1-phosphate guanylyltransferase (GDP)"/>
    <property type="match status" value="1"/>
</dbReference>
<protein>
    <recommendedName>
        <fullName evidence="3">mannose-1-phosphate guanylyltransferase</fullName>
        <ecNumber evidence="3">2.7.7.13</ecNumber>
    </recommendedName>
</protein>
<organism evidence="13 14">
    <name type="scientific">OM182 bacterium MED-G28</name>
    <dbReference type="NCBI Taxonomy" id="1986256"/>
    <lineage>
        <taxon>Bacteria</taxon>
        <taxon>Pseudomonadati</taxon>
        <taxon>Pseudomonadota</taxon>
        <taxon>Gammaproteobacteria</taxon>
        <taxon>OMG group</taxon>
        <taxon>OM182 clade</taxon>
    </lineage>
</organism>
<dbReference type="EMBL" id="NTJZ01000005">
    <property type="protein sequence ID" value="PDH34063.1"/>
    <property type="molecule type" value="Genomic_DNA"/>
</dbReference>
<evidence type="ECO:0000256" key="3">
    <source>
        <dbReference type="ARBA" id="ARBA00012387"/>
    </source>
</evidence>
<dbReference type="Gene3D" id="3.90.550.10">
    <property type="entry name" value="Spore Coat Polysaccharide Biosynthesis Protein SpsA, Chain A"/>
    <property type="match status" value="1"/>
</dbReference>
<evidence type="ECO:0000256" key="8">
    <source>
        <dbReference type="ARBA" id="ARBA00047343"/>
    </source>
</evidence>
<dbReference type="InterPro" id="IPR051161">
    <property type="entry name" value="Mannose-6P_isomerase_type2"/>
</dbReference>
<dbReference type="GO" id="GO:0005525">
    <property type="term" value="F:GTP binding"/>
    <property type="evidence" value="ECO:0007669"/>
    <property type="project" value="UniProtKB-KW"/>
</dbReference>
<dbReference type="UniPathway" id="UPA00126">
    <property type="reaction ID" value="UER00930"/>
</dbReference>
<dbReference type="PANTHER" id="PTHR46390:SF1">
    <property type="entry name" value="MANNOSE-1-PHOSPHATE GUANYLYLTRANSFERASE"/>
    <property type="match status" value="1"/>
</dbReference>
<evidence type="ECO:0000259" key="12">
    <source>
        <dbReference type="Pfam" id="PF22640"/>
    </source>
</evidence>
<comment type="pathway">
    <text evidence="1">Nucleotide-sugar biosynthesis; GDP-alpha-D-mannose biosynthesis; GDP-alpha-D-mannose from alpha-D-mannose 1-phosphate (GTP route): step 1/1.</text>
</comment>
<dbReference type="GO" id="GO:0004475">
    <property type="term" value="F:mannose-1-phosphate guanylyltransferase (GTP) activity"/>
    <property type="evidence" value="ECO:0007669"/>
    <property type="project" value="UniProtKB-EC"/>
</dbReference>
<dbReference type="GO" id="GO:0009298">
    <property type="term" value="P:GDP-mannose biosynthetic process"/>
    <property type="evidence" value="ECO:0007669"/>
    <property type="project" value="UniProtKB-UniPathway"/>
</dbReference>
<evidence type="ECO:0000256" key="7">
    <source>
        <dbReference type="ARBA" id="ARBA00023134"/>
    </source>
</evidence>
<keyword evidence="13" id="KW-0413">Isomerase</keyword>
<reference evidence="13 14" key="1">
    <citation type="submission" date="2017-08" db="EMBL/GenBank/DDBJ databases">
        <title>Fine stratification of microbial communities through a metagenomic profile of the photic zone.</title>
        <authorList>
            <person name="Haro-Moreno J.M."/>
            <person name="Lopez-Perez M."/>
            <person name="De La Torre J."/>
            <person name="Picazo A."/>
            <person name="Camacho A."/>
            <person name="Rodriguez-Valera F."/>
        </authorList>
    </citation>
    <scope>NUCLEOTIDE SEQUENCE [LARGE SCALE GENOMIC DNA]</scope>
    <source>
        <strain evidence="13">MED-G28</strain>
    </source>
</reference>
<keyword evidence="7" id="KW-0342">GTP-binding</keyword>
<dbReference type="SUPFAM" id="SSF51182">
    <property type="entry name" value="RmlC-like cupins"/>
    <property type="match status" value="1"/>
</dbReference>
<sequence length="474" mass="52298">MLLPVVIAGGIGSRLWPVSRTLLPKQFIHFQQFGGSLFQNTLNRLNGIEDISQPLVVCNEEHRFLVAEQLRALDELDSKILLEPFGKDTAPAVAVAALCAIQENPDALLLVLPADHIINDTDRFQSAIGQAKKLAKKNKLVTFGIVPDAPEVGYGYIEKGSQLEGSDGFAVARFVEKPDLAAAISYLEAGTYFWNSGMFMFSAQLFLGELEVYSRDIYEVCVETFAAIIKDNDFMRIPGSRFSACRSDSIDYAVMEKTANAAMIPLDAGWNDLGAWEALWKVGSKDAAGNVISGDVLLNQVNNSYIQAESRLVAAVGIEDTVIIETADSVLVSNKKSAQTVKKIVEQLEAKKRTESVSHTKVFRPWGSYESLMNADGYQVKHIIVNPGESLSLQMHHHRAEHWIVIKGKGVITCDGKEIVLGVNENIFVPLGSKHRLANPFSEPVEIIEVQVGDYLSEDDIVRFEDQYGRLEKP</sequence>
<evidence type="ECO:0000256" key="1">
    <source>
        <dbReference type="ARBA" id="ARBA00004823"/>
    </source>
</evidence>
<dbReference type="Proteomes" id="UP000219329">
    <property type="component" value="Unassembled WGS sequence"/>
</dbReference>
<dbReference type="InterPro" id="IPR054566">
    <property type="entry name" value="ManC/GMP-like_b-helix"/>
</dbReference>
<keyword evidence="4 13" id="KW-0808">Transferase</keyword>